<organism evidence="3 4">
    <name type="scientific">Nitrospira japonica</name>
    <dbReference type="NCBI Taxonomy" id="1325564"/>
    <lineage>
        <taxon>Bacteria</taxon>
        <taxon>Pseudomonadati</taxon>
        <taxon>Nitrospirota</taxon>
        <taxon>Nitrospiria</taxon>
        <taxon>Nitrospirales</taxon>
        <taxon>Nitrospiraceae</taxon>
        <taxon>Nitrospira</taxon>
    </lineage>
</organism>
<evidence type="ECO:0000256" key="1">
    <source>
        <dbReference type="SAM" id="MobiDB-lite"/>
    </source>
</evidence>
<dbReference type="InterPro" id="IPR041657">
    <property type="entry name" value="HTH_17"/>
</dbReference>
<feature type="domain" description="Helix-turn-helix" evidence="2">
    <location>
        <begin position="1"/>
        <end position="49"/>
    </location>
</feature>
<feature type="compositionally biased region" description="Basic and acidic residues" evidence="1">
    <location>
        <begin position="94"/>
        <end position="103"/>
    </location>
</feature>
<dbReference type="GO" id="GO:0003677">
    <property type="term" value="F:DNA binding"/>
    <property type="evidence" value="ECO:0007669"/>
    <property type="project" value="UniProtKB-KW"/>
</dbReference>
<dbReference type="RefSeq" id="WP_080886524.1">
    <property type="nucleotide sequence ID" value="NZ_LT828648.1"/>
</dbReference>
<accession>A0A1W1I5H7</accession>
<dbReference type="STRING" id="1325564.NSJP_1911"/>
<name>A0A1W1I5H7_9BACT</name>
<dbReference type="Pfam" id="PF12728">
    <property type="entry name" value="HTH_17"/>
    <property type="match status" value="1"/>
</dbReference>
<gene>
    <name evidence="3" type="ORF">NSJP_1911</name>
</gene>
<dbReference type="SUPFAM" id="SSF46955">
    <property type="entry name" value="Putative DNA-binding domain"/>
    <property type="match status" value="1"/>
</dbReference>
<dbReference type="NCBIfam" id="TIGR01764">
    <property type="entry name" value="excise"/>
    <property type="match status" value="1"/>
</dbReference>
<reference evidence="3 4" key="1">
    <citation type="submission" date="2017-03" db="EMBL/GenBank/DDBJ databases">
        <authorList>
            <person name="Afonso C.L."/>
            <person name="Miller P.J."/>
            <person name="Scott M.A."/>
            <person name="Spackman E."/>
            <person name="Goraichik I."/>
            <person name="Dimitrov K.M."/>
            <person name="Suarez D.L."/>
            <person name="Swayne D.E."/>
        </authorList>
    </citation>
    <scope>NUCLEOTIDE SEQUENCE [LARGE SCALE GENOMIC DNA]</scope>
    <source>
        <strain evidence="3">Genome sequencing of Nitrospira japonica strain NJ11</strain>
    </source>
</reference>
<dbReference type="InterPro" id="IPR009061">
    <property type="entry name" value="DNA-bd_dom_put_sf"/>
</dbReference>
<keyword evidence="3" id="KW-0238">DNA-binding</keyword>
<protein>
    <submittedName>
        <fullName evidence="3">Putative DNA-binding protein, Excisionase family (Modular protein)</fullName>
    </submittedName>
</protein>
<dbReference type="Proteomes" id="UP000192042">
    <property type="component" value="Chromosome I"/>
</dbReference>
<evidence type="ECO:0000259" key="2">
    <source>
        <dbReference type="Pfam" id="PF12728"/>
    </source>
</evidence>
<proteinExistence type="predicted"/>
<dbReference type="InterPro" id="IPR010093">
    <property type="entry name" value="SinI_DNA-bd"/>
</dbReference>
<dbReference type="EMBL" id="LT828648">
    <property type="protein sequence ID" value="SLM48083.1"/>
    <property type="molecule type" value="Genomic_DNA"/>
</dbReference>
<keyword evidence="4" id="KW-1185">Reference proteome</keyword>
<dbReference type="OrthoDB" id="515428at2"/>
<dbReference type="KEGG" id="nja:NSJP_1911"/>
<evidence type="ECO:0000313" key="4">
    <source>
        <dbReference type="Proteomes" id="UP000192042"/>
    </source>
</evidence>
<sequence>MLTIKDLSARLNIKVSTLYAWVAQGKIPCRKIYGLIRFEPEEIDRWLTSLQPPPLSSAPCRISSPDTDIDRLIADAKRTAYTPRHGETISPSPEGKEHDDGAR</sequence>
<feature type="region of interest" description="Disordered" evidence="1">
    <location>
        <begin position="76"/>
        <end position="103"/>
    </location>
</feature>
<evidence type="ECO:0000313" key="3">
    <source>
        <dbReference type="EMBL" id="SLM48083.1"/>
    </source>
</evidence>
<dbReference type="AlphaFoldDB" id="A0A1W1I5H7"/>